<keyword evidence="2" id="KW-0540">Nuclease</keyword>
<dbReference type="InterPro" id="IPR004042">
    <property type="entry name" value="Intein_endonuc_central"/>
</dbReference>
<dbReference type="Pfam" id="PF14528">
    <property type="entry name" value="LAGLIDADG_3"/>
    <property type="match status" value="1"/>
</dbReference>
<reference evidence="3" key="1">
    <citation type="journal article" date="2019" name="Int. J. Syst. Evol. Microbiol.">
        <title>The Global Catalogue of Microorganisms (GCM) 10K type strain sequencing project: providing services to taxonomists for standard genome sequencing and annotation.</title>
        <authorList>
            <consortium name="The Broad Institute Genomics Platform"/>
            <consortium name="The Broad Institute Genome Sequencing Center for Infectious Disease"/>
            <person name="Wu L."/>
            <person name="Ma J."/>
        </authorList>
    </citation>
    <scope>NUCLEOTIDE SEQUENCE [LARGE SCALE GENOMIC DNA]</scope>
    <source>
        <strain evidence="3">KCTC 3913</strain>
    </source>
</reference>
<feature type="domain" description="DOD-type homing endonuclease" evidence="1">
    <location>
        <begin position="76"/>
        <end position="205"/>
    </location>
</feature>
<name>A0ABW5RUZ4_9BACI</name>
<proteinExistence type="predicted"/>
<dbReference type="InterPro" id="IPR027434">
    <property type="entry name" value="Homing_endonucl"/>
</dbReference>
<keyword evidence="3" id="KW-1185">Reference proteome</keyword>
<comment type="caution">
    <text evidence="2">The sequence shown here is derived from an EMBL/GenBank/DDBJ whole genome shotgun (WGS) entry which is preliminary data.</text>
</comment>
<keyword evidence="2" id="KW-0255">Endonuclease</keyword>
<protein>
    <submittedName>
        <fullName evidence="2">LAGLIDADG family homing endonuclease</fullName>
    </submittedName>
</protein>
<dbReference type="Gene3D" id="1.10.10.60">
    <property type="entry name" value="Homeodomain-like"/>
    <property type="match status" value="1"/>
</dbReference>
<dbReference type="InterPro" id="IPR004860">
    <property type="entry name" value="LAGLIDADG_dom"/>
</dbReference>
<dbReference type="InterPro" id="IPR006142">
    <property type="entry name" value="INTEIN"/>
</dbReference>
<keyword evidence="2" id="KW-0378">Hydrolase</keyword>
<dbReference type="Proteomes" id="UP001597506">
    <property type="component" value="Unassembled WGS sequence"/>
</dbReference>
<evidence type="ECO:0000313" key="3">
    <source>
        <dbReference type="Proteomes" id="UP001597506"/>
    </source>
</evidence>
<dbReference type="Gene3D" id="3.10.28.10">
    <property type="entry name" value="Homing endonucleases"/>
    <property type="match status" value="1"/>
</dbReference>
<dbReference type="PRINTS" id="PR00379">
    <property type="entry name" value="INTEIN"/>
</dbReference>
<gene>
    <name evidence="2" type="ORF">ACFSUL_16245</name>
</gene>
<accession>A0ABW5RUZ4</accession>
<dbReference type="PROSITE" id="PS50819">
    <property type="entry name" value="INTEIN_ENDONUCLEASE"/>
    <property type="match status" value="1"/>
</dbReference>
<dbReference type="GO" id="GO:0004519">
    <property type="term" value="F:endonuclease activity"/>
    <property type="evidence" value="ECO:0007669"/>
    <property type="project" value="UniProtKB-KW"/>
</dbReference>
<evidence type="ECO:0000259" key="1">
    <source>
        <dbReference type="PROSITE" id="PS50819"/>
    </source>
</evidence>
<organism evidence="2 3">
    <name type="scientific">Bacillus seohaeanensis</name>
    <dbReference type="NCBI Taxonomy" id="284580"/>
    <lineage>
        <taxon>Bacteria</taxon>
        <taxon>Bacillati</taxon>
        <taxon>Bacillota</taxon>
        <taxon>Bacilli</taxon>
        <taxon>Bacillales</taxon>
        <taxon>Bacillaceae</taxon>
        <taxon>Bacillus</taxon>
    </lineage>
</organism>
<dbReference type="EMBL" id="JBHUMF010000031">
    <property type="protein sequence ID" value="MFD2682292.1"/>
    <property type="molecule type" value="Genomic_DNA"/>
</dbReference>
<dbReference type="RefSeq" id="WP_377936989.1">
    <property type="nucleotide sequence ID" value="NZ_JBHUMF010000031.1"/>
</dbReference>
<dbReference type="SUPFAM" id="SSF55608">
    <property type="entry name" value="Homing endonucleases"/>
    <property type="match status" value="2"/>
</dbReference>
<evidence type="ECO:0000313" key="2">
    <source>
        <dbReference type="EMBL" id="MFD2682292.1"/>
    </source>
</evidence>
<sequence length="262" mass="29804">MPRNPGMDDEAIIKMYKSGMPFKEMVPIIGISERAIRNIMYKHGVEMNRKQFSGQPRKHKVNEDFFKIWTNEMAWVLGIFVTDGHVNNTIHSIAFSQKDETILRLIANLMEADYVLAPTGPTKTTPTLLINSKEIKKDLANLGILANKSLTVPFPDVPEEFLPSFVRGVIDGDGWVQKTGYVMNVTSGSRIFAEGLLSVFQSWKLRSEITSVISQTGNSIYRIWVKGKYDLPKLAKIIYNDATDNYISYKKDYMTQRAQKNN</sequence>